<keyword evidence="9" id="KW-1185">Reference proteome</keyword>
<dbReference type="GO" id="GO:0003724">
    <property type="term" value="F:RNA helicase activity"/>
    <property type="evidence" value="ECO:0007669"/>
    <property type="project" value="UniProtKB-EC"/>
</dbReference>
<dbReference type="GO" id="GO:0016787">
    <property type="term" value="F:hydrolase activity"/>
    <property type="evidence" value="ECO:0007669"/>
    <property type="project" value="UniProtKB-KW"/>
</dbReference>
<sequence length="577" mass="63977">MWRCAVLVSRRRLFSTRSGFADLGVDTKLVQALETRFQIHTPSSMQEDLLRHTSTATNNLLVRQHTGSGKTFALMLSLLSLTLRDHHALRGLGLDEVSALSVQQANSVVVVPNRELAFQIESWITQLLAESYPQIPRQKIIGRFVSGTPYEAQQRGVLKRHGVPAIVVGTPRCLLELAYPQDGAPLLGVRAPELLQSLALKAEGGGESALSLGVDSYRGVRRLVLDEIDGMLRLPNRHATERQKQLRREKPKPGQVFVDRLLDTLGVTRISNTLRPPAPPARQSSARGWQKPSDLALARKSPPTTGKRECNIVSEHSLQIIAVSATANKDLRNWMVHRGWMTMRPLMIDNPGQNIDVPTATTHHCLVIENDRAIRNLRDKSDAPQESSRAEADTLQKEEDRSDSEQQTMMEQMSEVAANVIRALEPRGSVIIFTRSDASTAQFGRVLESYGVVARDIMTRFDEELGLKIDESEGKEFLDIQEKYAEVPRPKEPGVFLATEEAARGLDLPDASLVLILDIPKSVASYAHLSGRTGRFGQPGTVVTVVPVGRLGWFESKMRGIFAALNIRPTKAEFIQD</sequence>
<evidence type="ECO:0000259" key="7">
    <source>
        <dbReference type="PROSITE" id="PS51194"/>
    </source>
</evidence>
<dbReference type="GO" id="GO:0003723">
    <property type="term" value="F:RNA binding"/>
    <property type="evidence" value="ECO:0007669"/>
    <property type="project" value="TreeGrafter"/>
</dbReference>
<evidence type="ECO:0000256" key="6">
    <source>
        <dbReference type="SAM" id="MobiDB-lite"/>
    </source>
</evidence>
<dbReference type="AlphaFoldDB" id="A0A9W8GPZ2"/>
<dbReference type="SUPFAM" id="SSF52540">
    <property type="entry name" value="P-loop containing nucleoside triphosphate hydrolases"/>
    <property type="match status" value="1"/>
</dbReference>
<reference evidence="8" key="1">
    <citation type="submission" date="2022-07" db="EMBL/GenBank/DDBJ databases">
        <title>Phylogenomic reconstructions and comparative analyses of Kickxellomycotina fungi.</title>
        <authorList>
            <person name="Reynolds N.K."/>
            <person name="Stajich J.E."/>
            <person name="Barry K."/>
            <person name="Grigoriev I.V."/>
            <person name="Crous P."/>
            <person name="Smith M.E."/>
        </authorList>
    </citation>
    <scope>NUCLEOTIDE SEQUENCE</scope>
    <source>
        <strain evidence="8">BCRC 34297</strain>
    </source>
</reference>
<dbReference type="InterPro" id="IPR014001">
    <property type="entry name" value="Helicase_ATP-bd"/>
</dbReference>
<dbReference type="InterPro" id="IPR050547">
    <property type="entry name" value="DEAD_box_RNA_helicases"/>
</dbReference>
<evidence type="ECO:0000256" key="2">
    <source>
        <dbReference type="ARBA" id="ARBA00022741"/>
    </source>
</evidence>
<dbReference type="Pfam" id="PF00270">
    <property type="entry name" value="DEAD"/>
    <property type="match status" value="1"/>
</dbReference>
<dbReference type="EMBL" id="JANBUH010000739">
    <property type="protein sequence ID" value="KAJ2749630.1"/>
    <property type="molecule type" value="Genomic_DNA"/>
</dbReference>
<dbReference type="Pfam" id="PF00271">
    <property type="entry name" value="Helicase_C"/>
    <property type="match status" value="1"/>
</dbReference>
<keyword evidence="3" id="KW-0378">Hydrolase</keyword>
<feature type="compositionally biased region" description="Basic and acidic residues" evidence="6">
    <location>
        <begin position="376"/>
        <end position="404"/>
    </location>
</feature>
<dbReference type="InterPro" id="IPR027417">
    <property type="entry name" value="P-loop_NTPase"/>
</dbReference>
<dbReference type="PROSITE" id="PS51194">
    <property type="entry name" value="HELICASE_CTER"/>
    <property type="match status" value="1"/>
</dbReference>
<dbReference type="OrthoDB" id="10256233at2759"/>
<accession>A0A9W8GPZ2</accession>
<keyword evidence="2" id="KW-0547">Nucleotide-binding</keyword>
<organism evidence="8 9">
    <name type="scientific">Coemansia pectinata</name>
    <dbReference type="NCBI Taxonomy" id="1052879"/>
    <lineage>
        <taxon>Eukaryota</taxon>
        <taxon>Fungi</taxon>
        <taxon>Fungi incertae sedis</taxon>
        <taxon>Zoopagomycota</taxon>
        <taxon>Kickxellomycotina</taxon>
        <taxon>Kickxellomycetes</taxon>
        <taxon>Kickxellales</taxon>
        <taxon>Kickxellaceae</taxon>
        <taxon>Coemansia</taxon>
    </lineage>
</organism>
<proteinExistence type="predicted"/>
<evidence type="ECO:0000256" key="1">
    <source>
        <dbReference type="ARBA" id="ARBA00012552"/>
    </source>
</evidence>
<dbReference type="PANTHER" id="PTHR47963:SF8">
    <property type="entry name" value="ATP-DEPENDENT RNA HELICASE DEAD"/>
    <property type="match status" value="1"/>
</dbReference>
<feature type="domain" description="Helicase C-terminal" evidence="7">
    <location>
        <begin position="419"/>
        <end position="573"/>
    </location>
</feature>
<protein>
    <recommendedName>
        <fullName evidence="1">RNA helicase</fullName>
        <ecNumber evidence="1">3.6.4.13</ecNumber>
    </recommendedName>
</protein>
<evidence type="ECO:0000313" key="8">
    <source>
        <dbReference type="EMBL" id="KAJ2749630.1"/>
    </source>
</evidence>
<comment type="caution">
    <text evidence="8">The sequence shown here is derived from an EMBL/GenBank/DDBJ whole genome shotgun (WGS) entry which is preliminary data.</text>
</comment>
<dbReference type="GO" id="GO:0005524">
    <property type="term" value="F:ATP binding"/>
    <property type="evidence" value="ECO:0007669"/>
    <property type="project" value="UniProtKB-KW"/>
</dbReference>
<evidence type="ECO:0000256" key="3">
    <source>
        <dbReference type="ARBA" id="ARBA00022801"/>
    </source>
</evidence>
<evidence type="ECO:0000313" key="9">
    <source>
        <dbReference type="Proteomes" id="UP001140011"/>
    </source>
</evidence>
<dbReference type="SMART" id="SM00490">
    <property type="entry name" value="HELICc"/>
    <property type="match status" value="1"/>
</dbReference>
<dbReference type="Proteomes" id="UP001140011">
    <property type="component" value="Unassembled WGS sequence"/>
</dbReference>
<dbReference type="Gene3D" id="3.40.50.300">
    <property type="entry name" value="P-loop containing nucleotide triphosphate hydrolases"/>
    <property type="match status" value="2"/>
</dbReference>
<gene>
    <name evidence="8" type="ORF">GGI19_005560</name>
</gene>
<dbReference type="EC" id="3.6.4.13" evidence="1"/>
<dbReference type="InterPro" id="IPR001650">
    <property type="entry name" value="Helicase_C-like"/>
</dbReference>
<dbReference type="SMART" id="SM00487">
    <property type="entry name" value="DEXDc"/>
    <property type="match status" value="1"/>
</dbReference>
<name>A0A9W8GPZ2_9FUNG</name>
<evidence type="ECO:0000256" key="4">
    <source>
        <dbReference type="ARBA" id="ARBA00022806"/>
    </source>
</evidence>
<keyword evidence="5" id="KW-0067">ATP-binding</keyword>
<keyword evidence="4" id="KW-0347">Helicase</keyword>
<dbReference type="PANTHER" id="PTHR47963">
    <property type="entry name" value="DEAD-BOX ATP-DEPENDENT RNA HELICASE 47, MITOCHONDRIAL"/>
    <property type="match status" value="1"/>
</dbReference>
<feature type="region of interest" description="Disordered" evidence="6">
    <location>
        <begin position="376"/>
        <end position="411"/>
    </location>
</feature>
<evidence type="ECO:0000256" key="5">
    <source>
        <dbReference type="ARBA" id="ARBA00022840"/>
    </source>
</evidence>
<dbReference type="InterPro" id="IPR011545">
    <property type="entry name" value="DEAD/DEAH_box_helicase_dom"/>
</dbReference>
<feature type="region of interest" description="Disordered" evidence="6">
    <location>
        <begin position="269"/>
        <end position="307"/>
    </location>
</feature>